<evidence type="ECO:0000313" key="1">
    <source>
        <dbReference type="EMBL" id="QQK07229.1"/>
    </source>
</evidence>
<sequence length="293" mass="33211">MNIIKTEGLTKYYGRSRGIDNLDLEVKKGDVFGFIGPNGSGKSTTIRLLLGLISSSKGKGEIFAEDIKKYRYENLKDIGYIPSETMFYKGMKVKDVISFSSKLYNRSTETEARKLCERFNLDSNKKVEELSLGNRKKVSIVCAFQHKPSLYILDEPTSGLDPLMQKEFFELIKERNREGATVFLSSHVLSEIQLYCNRAGIIREGKLIACDTVANLSNTQAKRVNLFGIKDIEYIDGIADIHRNDRGINFLYSGNINTLIKSLTDLNLEDITITEPSLDEIFLHYYNGGDERQ</sequence>
<proteinExistence type="predicted"/>
<name>A0AC61MQL6_9FIRM</name>
<evidence type="ECO:0000313" key="2">
    <source>
        <dbReference type="Proteomes" id="UP000595814"/>
    </source>
</evidence>
<organism evidence="1 2">
    <name type="scientific">Miniphocaeibacter halophilus</name>
    <dbReference type="NCBI Taxonomy" id="2931922"/>
    <lineage>
        <taxon>Bacteria</taxon>
        <taxon>Bacillati</taxon>
        <taxon>Bacillota</taxon>
        <taxon>Tissierellia</taxon>
        <taxon>Tissierellales</taxon>
        <taxon>Peptoniphilaceae</taxon>
        <taxon>Miniphocaeibacter</taxon>
    </lineage>
</organism>
<gene>
    <name evidence="1" type="ORF">JFY71_07830</name>
</gene>
<protein>
    <submittedName>
        <fullName evidence="1">ABC transporter ATP-binding protein</fullName>
    </submittedName>
</protein>
<keyword evidence="1" id="KW-0067">ATP-binding</keyword>
<keyword evidence="2" id="KW-1185">Reference proteome</keyword>
<accession>A0AC61MQL6</accession>
<dbReference type="Proteomes" id="UP000595814">
    <property type="component" value="Chromosome"/>
</dbReference>
<reference evidence="1 2" key="1">
    <citation type="journal article" date="2022" name="Int. J. Syst. Evol. Microbiol.">
        <title>Miniphocaeibacter halophilus sp. nov., an ammonium-tolerant acetate-producing bacterium isolated from a biogas system.</title>
        <authorList>
            <person name="Schnurer A."/>
            <person name="Singh A."/>
            <person name="Bi S."/>
            <person name="Qiao W."/>
            <person name="Westerholm M."/>
        </authorList>
    </citation>
    <scope>NUCLEOTIDE SEQUENCE [LARGE SCALE GENOMIC DNA]</scope>
    <source>
        <strain evidence="1 2">AMB_01</strain>
    </source>
</reference>
<dbReference type="EMBL" id="CP066744">
    <property type="protein sequence ID" value="QQK07229.1"/>
    <property type="molecule type" value="Genomic_DNA"/>
</dbReference>
<keyword evidence="1" id="KW-0547">Nucleotide-binding</keyword>